<organism evidence="2 3">
    <name type="scientific">Nocardia pulmonis</name>
    <dbReference type="NCBI Taxonomy" id="2951408"/>
    <lineage>
        <taxon>Bacteria</taxon>
        <taxon>Bacillati</taxon>
        <taxon>Actinomycetota</taxon>
        <taxon>Actinomycetes</taxon>
        <taxon>Mycobacteriales</taxon>
        <taxon>Nocardiaceae</taxon>
        <taxon>Nocardia</taxon>
    </lineage>
</organism>
<feature type="transmembrane region" description="Helical" evidence="1">
    <location>
        <begin position="6"/>
        <end position="26"/>
    </location>
</feature>
<comment type="caution">
    <text evidence="2">The sequence shown here is derived from an EMBL/GenBank/DDBJ whole genome shotgun (WGS) entry which is preliminary data.</text>
</comment>
<sequence length="181" mass="19753">MIALIIGCEIGFWVLLLAGLAMRYLTRARALSAALLVSVPLVDVVLLAAAVIDLRGGGHASFTHGLAAIYLGISIAFGHRMITWADRRFAHRFAGGPEPVRPPRAGRAHAAHERRQWVRHLAAYLIAAGVLGVFTLLVGDVDRAAPLLRVMWPWTVVLIIDFVVSFSYTIMPRAERAEANL</sequence>
<name>A0A9X2IZ60_9NOCA</name>
<protein>
    <recommendedName>
        <fullName evidence="4">2TM domain-containing protein</fullName>
    </recommendedName>
</protein>
<evidence type="ECO:0000313" key="2">
    <source>
        <dbReference type="EMBL" id="MCM6776409.1"/>
    </source>
</evidence>
<accession>A0A9X2IZ60</accession>
<keyword evidence="1" id="KW-0812">Transmembrane</keyword>
<feature type="transmembrane region" description="Helical" evidence="1">
    <location>
        <begin position="33"/>
        <end position="52"/>
    </location>
</feature>
<evidence type="ECO:0000256" key="1">
    <source>
        <dbReference type="SAM" id="Phobius"/>
    </source>
</evidence>
<dbReference type="RefSeq" id="WP_251914710.1">
    <property type="nucleotide sequence ID" value="NZ_JAMRXG010000010.1"/>
</dbReference>
<keyword evidence="1" id="KW-0472">Membrane</keyword>
<evidence type="ECO:0000313" key="3">
    <source>
        <dbReference type="Proteomes" id="UP001139157"/>
    </source>
</evidence>
<keyword evidence="1" id="KW-1133">Transmembrane helix</keyword>
<proteinExistence type="predicted"/>
<dbReference type="AlphaFoldDB" id="A0A9X2IZ60"/>
<evidence type="ECO:0008006" key="4">
    <source>
        <dbReference type="Google" id="ProtNLM"/>
    </source>
</evidence>
<dbReference type="Proteomes" id="UP001139157">
    <property type="component" value="Unassembled WGS sequence"/>
</dbReference>
<reference evidence="2" key="1">
    <citation type="submission" date="2022-06" db="EMBL/GenBank/DDBJ databases">
        <title>Novel species in genus nocardia.</title>
        <authorList>
            <person name="Li F."/>
        </authorList>
    </citation>
    <scope>NUCLEOTIDE SEQUENCE</scope>
    <source>
        <strain evidence="2">CDC141</strain>
    </source>
</reference>
<dbReference type="EMBL" id="JAMRXG010000010">
    <property type="protein sequence ID" value="MCM6776409.1"/>
    <property type="molecule type" value="Genomic_DNA"/>
</dbReference>
<gene>
    <name evidence="2" type="ORF">NDR86_23255</name>
</gene>
<feature type="transmembrane region" description="Helical" evidence="1">
    <location>
        <begin position="64"/>
        <end position="82"/>
    </location>
</feature>
<feature type="transmembrane region" description="Helical" evidence="1">
    <location>
        <begin position="151"/>
        <end position="171"/>
    </location>
</feature>
<feature type="transmembrane region" description="Helical" evidence="1">
    <location>
        <begin position="121"/>
        <end position="139"/>
    </location>
</feature>
<keyword evidence="3" id="KW-1185">Reference proteome</keyword>